<evidence type="ECO:0000313" key="1">
    <source>
        <dbReference type="EMBL" id="KAJ8649089.1"/>
    </source>
</evidence>
<accession>A0ACC2MTP6</accession>
<keyword evidence="2" id="KW-1185">Reference proteome</keyword>
<sequence>MSIPRRGGQSGGRLIPCAWGRVRPTLRMCDVSRTSHAGSTKAANDYAKCPPIQNPTEVRATCLTLRQPDSEAETVRLRQPASKAEAMRQMDIGPKRRPRSGFPRRDRAPTATYPGCRGHAPDGSRAHETPPDLESCGGKGYVPNPATTLLGGRDRVPTATRPRGRGHAPDGRRAHEMPSIQNPAEVRAACLTLWQPGVGTSFSLL</sequence>
<dbReference type="Proteomes" id="UP001234297">
    <property type="component" value="Chromosome 1"/>
</dbReference>
<name>A0ACC2MTP6_PERAE</name>
<reference evidence="1 2" key="1">
    <citation type="journal article" date="2022" name="Hortic Res">
        <title>A haplotype resolved chromosomal level avocado genome allows analysis of novel avocado genes.</title>
        <authorList>
            <person name="Nath O."/>
            <person name="Fletcher S.J."/>
            <person name="Hayward A."/>
            <person name="Shaw L.M."/>
            <person name="Masouleh A.K."/>
            <person name="Furtado A."/>
            <person name="Henry R.J."/>
            <person name="Mitter N."/>
        </authorList>
    </citation>
    <scope>NUCLEOTIDE SEQUENCE [LARGE SCALE GENOMIC DNA]</scope>
    <source>
        <strain evidence="2">cv. Hass</strain>
    </source>
</reference>
<protein>
    <submittedName>
        <fullName evidence="1">Uncharacterized protein</fullName>
    </submittedName>
</protein>
<comment type="caution">
    <text evidence="1">The sequence shown here is derived from an EMBL/GenBank/DDBJ whole genome shotgun (WGS) entry which is preliminary data.</text>
</comment>
<gene>
    <name evidence="1" type="ORF">MRB53_002112</name>
</gene>
<proteinExistence type="predicted"/>
<evidence type="ECO:0000313" key="2">
    <source>
        <dbReference type="Proteomes" id="UP001234297"/>
    </source>
</evidence>
<organism evidence="1 2">
    <name type="scientific">Persea americana</name>
    <name type="common">Avocado</name>
    <dbReference type="NCBI Taxonomy" id="3435"/>
    <lineage>
        <taxon>Eukaryota</taxon>
        <taxon>Viridiplantae</taxon>
        <taxon>Streptophyta</taxon>
        <taxon>Embryophyta</taxon>
        <taxon>Tracheophyta</taxon>
        <taxon>Spermatophyta</taxon>
        <taxon>Magnoliopsida</taxon>
        <taxon>Magnoliidae</taxon>
        <taxon>Laurales</taxon>
        <taxon>Lauraceae</taxon>
        <taxon>Persea</taxon>
    </lineage>
</organism>
<dbReference type="EMBL" id="CM056809">
    <property type="protein sequence ID" value="KAJ8649089.1"/>
    <property type="molecule type" value="Genomic_DNA"/>
</dbReference>